<evidence type="ECO:0000256" key="8">
    <source>
        <dbReference type="SAM" id="Coils"/>
    </source>
</evidence>
<feature type="coiled-coil region" evidence="8">
    <location>
        <begin position="105"/>
        <end position="132"/>
    </location>
</feature>
<evidence type="ECO:0000256" key="1">
    <source>
        <dbReference type="ARBA" id="ARBA00004162"/>
    </source>
</evidence>
<keyword evidence="12" id="KW-0969">Cilium</keyword>
<dbReference type="PANTHER" id="PTHR30329">
    <property type="entry name" value="STATOR ELEMENT OF FLAGELLAR MOTOR COMPLEX"/>
    <property type="match status" value="1"/>
</dbReference>
<dbReference type="Gene3D" id="3.30.1330.60">
    <property type="entry name" value="OmpA-like domain"/>
    <property type="match status" value="1"/>
</dbReference>
<evidence type="ECO:0000256" key="9">
    <source>
        <dbReference type="SAM" id="MobiDB-lite"/>
    </source>
</evidence>
<evidence type="ECO:0000256" key="2">
    <source>
        <dbReference type="ARBA" id="ARBA00008914"/>
    </source>
</evidence>
<feature type="region of interest" description="Disordered" evidence="9">
    <location>
        <begin position="279"/>
        <end position="324"/>
    </location>
</feature>
<keyword evidence="6 7" id="KW-0472">Membrane</keyword>
<keyword evidence="8" id="KW-0175">Coiled coil</keyword>
<evidence type="ECO:0000259" key="11">
    <source>
        <dbReference type="PROSITE" id="PS51123"/>
    </source>
</evidence>
<dbReference type="InterPro" id="IPR050330">
    <property type="entry name" value="Bact_OuterMem_StrucFunc"/>
</dbReference>
<evidence type="ECO:0000256" key="3">
    <source>
        <dbReference type="ARBA" id="ARBA00022475"/>
    </source>
</evidence>
<keyword evidence="12" id="KW-0966">Cell projection</keyword>
<evidence type="ECO:0000256" key="5">
    <source>
        <dbReference type="ARBA" id="ARBA00022989"/>
    </source>
</evidence>
<sequence length="324" mass="35600">MSRRRHVQHEEEHDNHERWLVTYADMITLLMALFIVLFAMSTVEDRKFNQLKDGLAAGFGQSESILDGSTAVLEESGVSATKPLTPNEFLATPSVDAETVAKVLQEQNKKRYAEAETEADRLEEIEKRILTALRVEGLEDDVQTVIDGRGLTVSLVSRHVVFQANLADLSPRGRLIVDTMAPVLLELDDDLAIEGHTNQAPGAPKYFASDWDLSAARAVSVLRHLNERRGIPAERLSAVGFGKVRPLVDPDEPESQQLNKRVDIVVLSSLAEENHELLDQVVHDRTKPVSSETSTDGHNGTGHSDIGHSDTGHSDVVPTGGEAR</sequence>
<keyword evidence="5 10" id="KW-1133">Transmembrane helix</keyword>
<dbReference type="SUPFAM" id="SSF103088">
    <property type="entry name" value="OmpA-like"/>
    <property type="match status" value="1"/>
</dbReference>
<feature type="domain" description="OmpA-like" evidence="11">
    <location>
        <begin position="149"/>
        <end position="270"/>
    </location>
</feature>
<dbReference type="PROSITE" id="PS51123">
    <property type="entry name" value="OMPA_2"/>
    <property type="match status" value="1"/>
</dbReference>
<gene>
    <name evidence="12" type="ORF">AVDCRST_MAG60-1463</name>
</gene>
<dbReference type="GO" id="GO:0005886">
    <property type="term" value="C:plasma membrane"/>
    <property type="evidence" value="ECO:0007669"/>
    <property type="project" value="UniProtKB-SubCell"/>
</dbReference>
<dbReference type="Pfam" id="PF00691">
    <property type="entry name" value="OmpA"/>
    <property type="match status" value="1"/>
</dbReference>
<reference evidence="12" key="1">
    <citation type="submission" date="2020-02" db="EMBL/GenBank/DDBJ databases">
        <authorList>
            <person name="Meier V. D."/>
        </authorList>
    </citation>
    <scope>NUCLEOTIDE SEQUENCE</scope>
    <source>
        <strain evidence="12">AVDCRST_MAG60</strain>
    </source>
</reference>
<evidence type="ECO:0000256" key="4">
    <source>
        <dbReference type="ARBA" id="ARBA00022692"/>
    </source>
</evidence>
<dbReference type="InterPro" id="IPR036737">
    <property type="entry name" value="OmpA-like_sf"/>
</dbReference>
<keyword evidence="4 10" id="KW-0812">Transmembrane</keyword>
<accession>A0A6J4NRG5</accession>
<comment type="subcellular location">
    <subcellularLocation>
        <location evidence="1">Cell membrane</location>
        <topology evidence="1">Single-pass membrane protein</topology>
    </subcellularLocation>
</comment>
<comment type="similarity">
    <text evidence="2">Belongs to the MotB family.</text>
</comment>
<evidence type="ECO:0000256" key="6">
    <source>
        <dbReference type="ARBA" id="ARBA00023136"/>
    </source>
</evidence>
<dbReference type="InterPro" id="IPR006665">
    <property type="entry name" value="OmpA-like"/>
</dbReference>
<name>A0A6J4NRG5_9ACTN</name>
<evidence type="ECO:0000256" key="7">
    <source>
        <dbReference type="PROSITE-ProRule" id="PRU00473"/>
    </source>
</evidence>
<evidence type="ECO:0000256" key="10">
    <source>
        <dbReference type="SAM" id="Phobius"/>
    </source>
</evidence>
<evidence type="ECO:0000313" key="12">
    <source>
        <dbReference type="EMBL" id="CAA9389658.1"/>
    </source>
</evidence>
<dbReference type="CDD" id="cd07185">
    <property type="entry name" value="OmpA_C-like"/>
    <property type="match status" value="1"/>
</dbReference>
<dbReference type="InterPro" id="IPR025713">
    <property type="entry name" value="MotB-like_N_dom"/>
</dbReference>
<organism evidence="12">
    <name type="scientific">uncultured Nocardioides sp</name>
    <dbReference type="NCBI Taxonomy" id="198441"/>
    <lineage>
        <taxon>Bacteria</taxon>
        <taxon>Bacillati</taxon>
        <taxon>Actinomycetota</taxon>
        <taxon>Actinomycetes</taxon>
        <taxon>Propionibacteriales</taxon>
        <taxon>Nocardioidaceae</taxon>
        <taxon>Nocardioides</taxon>
        <taxon>environmental samples</taxon>
    </lineage>
</organism>
<protein>
    <submittedName>
        <fullName evidence="12">Flagellar motor rotation protein MotB</fullName>
    </submittedName>
</protein>
<dbReference type="PANTHER" id="PTHR30329:SF21">
    <property type="entry name" value="LIPOPROTEIN YIAD-RELATED"/>
    <property type="match status" value="1"/>
</dbReference>
<dbReference type="AlphaFoldDB" id="A0A6J4NRG5"/>
<feature type="transmembrane region" description="Helical" evidence="10">
    <location>
        <begin position="20"/>
        <end position="40"/>
    </location>
</feature>
<keyword evidence="12" id="KW-0282">Flagellum</keyword>
<proteinExistence type="inferred from homology"/>
<feature type="compositionally biased region" description="Polar residues" evidence="9">
    <location>
        <begin position="288"/>
        <end position="302"/>
    </location>
</feature>
<keyword evidence="3" id="KW-1003">Cell membrane</keyword>
<dbReference type="EMBL" id="CADCUN010000157">
    <property type="protein sequence ID" value="CAA9389658.1"/>
    <property type="molecule type" value="Genomic_DNA"/>
</dbReference>
<dbReference type="Pfam" id="PF13677">
    <property type="entry name" value="MotB_plug"/>
    <property type="match status" value="1"/>
</dbReference>